<dbReference type="InterPro" id="IPR019587">
    <property type="entry name" value="Polyketide_cyclase/dehydratase"/>
</dbReference>
<name>A0A9X3RAW8_9BACI</name>
<evidence type="ECO:0000313" key="2">
    <source>
        <dbReference type="Proteomes" id="UP001152172"/>
    </source>
</evidence>
<accession>A0A9X3RAW8</accession>
<dbReference type="Gene3D" id="3.30.530.20">
    <property type="match status" value="1"/>
</dbReference>
<keyword evidence="2" id="KW-1185">Reference proteome</keyword>
<gene>
    <name evidence="1" type="ORF">M9R61_09365</name>
</gene>
<dbReference type="EMBL" id="JAMKBI010000005">
    <property type="protein sequence ID" value="MCZ8533537.1"/>
    <property type="molecule type" value="Genomic_DNA"/>
</dbReference>
<evidence type="ECO:0000313" key="1">
    <source>
        <dbReference type="EMBL" id="MCZ8533537.1"/>
    </source>
</evidence>
<dbReference type="RefSeq" id="WP_269921889.1">
    <property type="nucleotide sequence ID" value="NZ_CP189791.1"/>
</dbReference>
<sequence length="150" mass="16803">MSTNFEVKRTTHLSKQQVYDGLIDLDAANYWMQGLVGIERLDVGLMQVGSEWKESRKMFGQVATEHFEVVELNEPDKIVLRCDGKKGTTGKGEYIFTYKVTSSDNLTEIKLIGEIKGLTGITKLFGKMMAGTFKKASAKDLDALIAFLER</sequence>
<organism evidence="1 2">
    <name type="scientific">Psychrobacillus psychrodurans</name>
    <dbReference type="NCBI Taxonomy" id="126157"/>
    <lineage>
        <taxon>Bacteria</taxon>
        <taxon>Bacillati</taxon>
        <taxon>Bacillota</taxon>
        <taxon>Bacilli</taxon>
        <taxon>Bacillales</taxon>
        <taxon>Bacillaceae</taxon>
        <taxon>Psychrobacillus</taxon>
    </lineage>
</organism>
<dbReference type="AlphaFoldDB" id="A0A9X3RAW8"/>
<proteinExistence type="predicted"/>
<dbReference type="Proteomes" id="UP001152172">
    <property type="component" value="Unassembled WGS sequence"/>
</dbReference>
<protein>
    <submittedName>
        <fullName evidence="1">Polyketide cyclase / dehydrase and lipid transport</fullName>
    </submittedName>
</protein>
<dbReference type="Pfam" id="PF10604">
    <property type="entry name" value="Polyketide_cyc2"/>
    <property type="match status" value="1"/>
</dbReference>
<dbReference type="InterPro" id="IPR023393">
    <property type="entry name" value="START-like_dom_sf"/>
</dbReference>
<comment type="caution">
    <text evidence="1">The sequence shown here is derived from an EMBL/GenBank/DDBJ whole genome shotgun (WGS) entry which is preliminary data.</text>
</comment>
<reference evidence="1" key="1">
    <citation type="submission" date="2022-05" db="EMBL/GenBank/DDBJ databases">
        <authorList>
            <person name="Colautti A."/>
            <person name="Iacumin L."/>
        </authorList>
    </citation>
    <scope>NUCLEOTIDE SEQUENCE</scope>
    <source>
        <strain evidence="1">DSM 30747</strain>
    </source>
</reference>
<dbReference type="SUPFAM" id="SSF55961">
    <property type="entry name" value="Bet v1-like"/>
    <property type="match status" value="1"/>
</dbReference>